<proteinExistence type="predicted"/>
<protein>
    <submittedName>
        <fullName evidence="1">Uncharacterized protein</fullName>
    </submittedName>
</protein>
<gene>
    <name evidence="1" type="ORF">WS72_26045</name>
</gene>
<evidence type="ECO:0000313" key="1">
    <source>
        <dbReference type="EMBL" id="KWZ38322.1"/>
    </source>
</evidence>
<evidence type="ECO:0000313" key="2">
    <source>
        <dbReference type="Proteomes" id="UP000070255"/>
    </source>
</evidence>
<sequence>MARASSRSRLDRRSSISDRRSDGLVLRDRIAVPDDHPRERHCVDESASRAVAALGASRSRAAK</sequence>
<reference evidence="1 2" key="1">
    <citation type="submission" date="2015-11" db="EMBL/GenBank/DDBJ databases">
        <authorList>
            <person name="Sahl J."/>
            <person name="Wagner D."/>
            <person name="Keim P."/>
        </authorList>
    </citation>
    <scope>NUCLEOTIDE SEQUENCE [LARGE SCALE GENOMIC DNA]</scope>
    <source>
        <strain evidence="1 2">BDU18</strain>
    </source>
</reference>
<organism evidence="1 2">
    <name type="scientific">Burkholderia savannae</name>
    <dbReference type="NCBI Taxonomy" id="1637837"/>
    <lineage>
        <taxon>Bacteria</taxon>
        <taxon>Pseudomonadati</taxon>
        <taxon>Pseudomonadota</taxon>
        <taxon>Betaproteobacteria</taxon>
        <taxon>Burkholderiales</taxon>
        <taxon>Burkholderiaceae</taxon>
        <taxon>Burkholderia</taxon>
        <taxon>pseudomallei group</taxon>
    </lineage>
</organism>
<name>A0ABR5T520_9BURK</name>
<dbReference type="Proteomes" id="UP000070255">
    <property type="component" value="Unassembled WGS sequence"/>
</dbReference>
<comment type="caution">
    <text evidence="1">The sequence shown here is derived from an EMBL/GenBank/DDBJ whole genome shotgun (WGS) entry which is preliminary data.</text>
</comment>
<dbReference type="EMBL" id="LNJQ01000004">
    <property type="protein sequence ID" value="KWZ38322.1"/>
    <property type="molecule type" value="Genomic_DNA"/>
</dbReference>
<accession>A0ABR5T520</accession>
<keyword evidence="2" id="KW-1185">Reference proteome</keyword>